<name>A0A392R830_9FABA</name>
<dbReference type="Proteomes" id="UP000265520">
    <property type="component" value="Unassembled WGS sequence"/>
</dbReference>
<proteinExistence type="predicted"/>
<sequence>IEESDKVDQELKQIVESSSSSFLLAVEAKGLIDP</sequence>
<accession>A0A392R830</accession>
<keyword evidence="2" id="KW-1185">Reference proteome</keyword>
<dbReference type="AlphaFoldDB" id="A0A392R830"/>
<organism evidence="1 2">
    <name type="scientific">Trifolium medium</name>
    <dbReference type="NCBI Taxonomy" id="97028"/>
    <lineage>
        <taxon>Eukaryota</taxon>
        <taxon>Viridiplantae</taxon>
        <taxon>Streptophyta</taxon>
        <taxon>Embryophyta</taxon>
        <taxon>Tracheophyta</taxon>
        <taxon>Spermatophyta</taxon>
        <taxon>Magnoliopsida</taxon>
        <taxon>eudicotyledons</taxon>
        <taxon>Gunneridae</taxon>
        <taxon>Pentapetalae</taxon>
        <taxon>rosids</taxon>
        <taxon>fabids</taxon>
        <taxon>Fabales</taxon>
        <taxon>Fabaceae</taxon>
        <taxon>Papilionoideae</taxon>
        <taxon>50 kb inversion clade</taxon>
        <taxon>NPAAA clade</taxon>
        <taxon>Hologalegina</taxon>
        <taxon>IRL clade</taxon>
        <taxon>Trifolieae</taxon>
        <taxon>Trifolium</taxon>
    </lineage>
</organism>
<protein>
    <submittedName>
        <fullName evidence="1">Uncharacterized protein</fullName>
    </submittedName>
</protein>
<dbReference type="EMBL" id="LXQA010195078">
    <property type="protein sequence ID" value="MCI32387.1"/>
    <property type="molecule type" value="Genomic_DNA"/>
</dbReference>
<feature type="non-terminal residue" evidence="1">
    <location>
        <position position="1"/>
    </location>
</feature>
<comment type="caution">
    <text evidence="1">The sequence shown here is derived from an EMBL/GenBank/DDBJ whole genome shotgun (WGS) entry which is preliminary data.</text>
</comment>
<evidence type="ECO:0000313" key="2">
    <source>
        <dbReference type="Proteomes" id="UP000265520"/>
    </source>
</evidence>
<evidence type="ECO:0000313" key="1">
    <source>
        <dbReference type="EMBL" id="MCI32387.1"/>
    </source>
</evidence>
<reference evidence="1 2" key="1">
    <citation type="journal article" date="2018" name="Front. Plant Sci.">
        <title>Red Clover (Trifolium pratense) and Zigzag Clover (T. medium) - A Picture of Genomic Similarities and Differences.</title>
        <authorList>
            <person name="Dluhosova J."/>
            <person name="Istvanek J."/>
            <person name="Nedelnik J."/>
            <person name="Repkova J."/>
        </authorList>
    </citation>
    <scope>NUCLEOTIDE SEQUENCE [LARGE SCALE GENOMIC DNA]</scope>
    <source>
        <strain evidence="2">cv. 10/8</strain>
        <tissue evidence="1">Leaf</tissue>
    </source>
</reference>